<dbReference type="AlphaFoldDB" id="A0A847S5T7"/>
<dbReference type="SMART" id="SM01235">
    <property type="entry name" value="Haem_bd"/>
    <property type="match status" value="1"/>
</dbReference>
<keyword evidence="1" id="KW-0472">Membrane</keyword>
<dbReference type="RefSeq" id="WP_168876684.1">
    <property type="nucleotide sequence ID" value="NZ_JABAIM010000001.1"/>
</dbReference>
<comment type="caution">
    <text evidence="3">The sequence shown here is derived from an EMBL/GenBank/DDBJ whole genome shotgun (WGS) entry which is preliminary data.</text>
</comment>
<dbReference type="InterPro" id="IPR010389">
    <property type="entry name" value="Urate_ox_N"/>
</dbReference>
<feature type="domain" description="Haem-binding" evidence="2">
    <location>
        <begin position="286"/>
        <end position="399"/>
    </location>
</feature>
<feature type="transmembrane region" description="Helical" evidence="1">
    <location>
        <begin position="253"/>
        <end position="272"/>
    </location>
</feature>
<feature type="transmembrane region" description="Helical" evidence="1">
    <location>
        <begin position="88"/>
        <end position="106"/>
    </location>
</feature>
<reference evidence="3 4" key="1">
    <citation type="submission" date="2020-04" db="EMBL/GenBank/DDBJ databases">
        <title>Draft genome of Leeia sp. IMCC25680.</title>
        <authorList>
            <person name="Song J."/>
            <person name="Cho J.-C."/>
        </authorList>
    </citation>
    <scope>NUCLEOTIDE SEQUENCE [LARGE SCALE GENOMIC DNA]</scope>
    <source>
        <strain evidence="3 4">IMCC25680</strain>
    </source>
</reference>
<feature type="transmembrane region" description="Helical" evidence="1">
    <location>
        <begin position="230"/>
        <end position="247"/>
    </location>
</feature>
<protein>
    <recommendedName>
        <fullName evidence="2">Haem-binding domain-containing protein</fullName>
    </recommendedName>
</protein>
<organism evidence="3 4">
    <name type="scientific">Leeia aquatica</name>
    <dbReference type="NCBI Taxonomy" id="2725557"/>
    <lineage>
        <taxon>Bacteria</taxon>
        <taxon>Pseudomonadati</taxon>
        <taxon>Pseudomonadota</taxon>
        <taxon>Betaproteobacteria</taxon>
        <taxon>Neisseriales</taxon>
        <taxon>Leeiaceae</taxon>
        <taxon>Leeia</taxon>
    </lineage>
</organism>
<keyword evidence="1" id="KW-1133">Transmembrane helix</keyword>
<evidence type="ECO:0000313" key="4">
    <source>
        <dbReference type="Proteomes" id="UP000587991"/>
    </source>
</evidence>
<name>A0A847S5T7_9NEIS</name>
<dbReference type="Proteomes" id="UP000587991">
    <property type="component" value="Unassembled WGS sequence"/>
</dbReference>
<feature type="transmembrane region" description="Helical" evidence="1">
    <location>
        <begin position="279"/>
        <end position="299"/>
    </location>
</feature>
<dbReference type="InterPro" id="IPR036909">
    <property type="entry name" value="Cyt_c-like_dom_sf"/>
</dbReference>
<dbReference type="GO" id="GO:0009055">
    <property type="term" value="F:electron transfer activity"/>
    <property type="evidence" value="ECO:0007669"/>
    <property type="project" value="InterPro"/>
</dbReference>
<keyword evidence="1" id="KW-0812">Transmembrane</keyword>
<dbReference type="EMBL" id="JABAIM010000001">
    <property type="protein sequence ID" value="NLR75133.1"/>
    <property type="molecule type" value="Genomic_DNA"/>
</dbReference>
<feature type="transmembrane region" description="Helical" evidence="1">
    <location>
        <begin position="12"/>
        <end position="33"/>
    </location>
</feature>
<feature type="transmembrane region" description="Helical" evidence="1">
    <location>
        <begin position="150"/>
        <end position="171"/>
    </location>
</feature>
<dbReference type="Pfam" id="PF06181">
    <property type="entry name" value="Urate_ox_N"/>
    <property type="match status" value="1"/>
</dbReference>
<dbReference type="InterPro" id="IPR025992">
    <property type="entry name" value="Haem-bd"/>
</dbReference>
<dbReference type="GO" id="GO:0020037">
    <property type="term" value="F:heme binding"/>
    <property type="evidence" value="ECO:0007669"/>
    <property type="project" value="InterPro"/>
</dbReference>
<dbReference type="SUPFAM" id="SSF46626">
    <property type="entry name" value="Cytochrome c"/>
    <property type="match status" value="1"/>
</dbReference>
<keyword evidence="4" id="KW-1185">Reference proteome</keyword>
<evidence type="ECO:0000313" key="3">
    <source>
        <dbReference type="EMBL" id="NLR75133.1"/>
    </source>
</evidence>
<sequence length="402" mass="44924">MEGYLLEWANLLLRWLHLIVGIAWIGSSFYFVWLDNSLRPPKDADLKARGVDGELWAVHGGGFYNPQKYLLAPKHLPDELHWFKWESYSTWLTGFLLISVLYYLQAGTYMVDKNVADLSPQQAVLIGLGTLAGGWLVYDTLCRLFFNRSQLLFGVVYYAFVVFVTWLLTHLLSGRAAFIHVGAMIATTMTANVFFWIIPGQKKVVAMLKRGEQPDPVYGKRGKQRSVHNNYLTLPVLFCMISNHYAFTYNHPQAWLVLALIFLAAVLIRHFFNLRHKGVVAWHYPLAGIILLLGVLLWLRPVSSVAVPATPAAAAGPNYAEVRQILQLRCASCHAAAPTQPGFASAPAGVKLDSDADIQRNLARIQQQAVVLKAMPLGNLTGMTDAERTLLKTWFAAGAKMQ</sequence>
<accession>A0A847S5T7</accession>
<feature type="transmembrane region" description="Helical" evidence="1">
    <location>
        <begin position="177"/>
        <end position="198"/>
    </location>
</feature>
<proteinExistence type="predicted"/>
<evidence type="ECO:0000259" key="2">
    <source>
        <dbReference type="SMART" id="SM01235"/>
    </source>
</evidence>
<gene>
    <name evidence="3" type="ORF">HF682_08170</name>
</gene>
<feature type="transmembrane region" description="Helical" evidence="1">
    <location>
        <begin position="118"/>
        <end position="138"/>
    </location>
</feature>
<evidence type="ECO:0000256" key="1">
    <source>
        <dbReference type="SAM" id="Phobius"/>
    </source>
</evidence>